<evidence type="ECO:0000313" key="4">
    <source>
        <dbReference type="EMBL" id="RSH77162.1"/>
    </source>
</evidence>
<dbReference type="PANTHER" id="PTHR47566">
    <property type="match status" value="1"/>
</dbReference>
<dbReference type="OrthoDB" id="7451790at2759"/>
<feature type="compositionally biased region" description="Low complexity" evidence="3">
    <location>
        <begin position="693"/>
        <end position="704"/>
    </location>
</feature>
<evidence type="ECO:0000256" key="1">
    <source>
        <dbReference type="ARBA" id="ARBA00022614"/>
    </source>
</evidence>
<dbReference type="InterPro" id="IPR052574">
    <property type="entry name" value="CDIRP"/>
</dbReference>
<accession>A0A427XEB5</accession>
<sequence length="1615" mass="176377">MAAVPAWQTDELGEEWVETSPSPPGSPPADASTHDMPIPSHASLSAKRGSLRSLGQAPARPLPPSRKTSAAGPEYARSPSNPYVRSASGMLSPPTSVSGSEGDSQPQQRQVGKENSPPAQPQTASVPSESAAGTFLVKEDVEDVHGKAFPKNPFGVGKDMFTALALERMFEPPTPPAPGRTLRDNNGDSMTIAGPSALHKSMTRSPEPDSSAAEVSPLVQSPLSDKPASDRSESAGSMREISAGSIKSLSTSPEVSLSPTPSPAGPPVERRVSHAYAPTNPSRLCKSVTPSDSSFATTEATTHDNTLHSNLEDDTVHSDRLPPPFANEQTEHPHEHEPEGDDDQYESMVETTVDGSIDDLASPPHSPEQEDHADLPESPLTDPRYPFTFTAPVQHDQATPEFDPPLAPLEGGEPAHSTLRLRPASTNLGLRLFRNTYDTVTREHLSALVDSIAIQPSPSPPPSVPDARDLRDWSPTADDQSPVRSNSTGTMSTPSNGSGMSDARSSKRLRLSPPSPRGPTAVRDWRAQGAALMNRIRVTDPEMSQTSDSRSATRSWDSRDMGSRSGSRSWEDSRTREEFRSATFPTEGESAASGSAYYGMPTVDYGAVPPTPPAELQQEAGFVDEFGTYHRSNPSTASSTYLHRAEDVMSRIKQRMVSPSTSTVESSEREARRALSQSSTQTWTSSDAEPRVLRAGARPAGPSPRRLPRRLSASDEIKRIEEEIVQSSDDDEVPPPNIVVRSPERPVSRTSLQGSGQPPGQNREDLNRFMSASTYATATTVSTSFVKHRGPRDPALQPNMTHILPGDVHGVVPDRIGKMRFDHATMRWVREPQGLGRVDEMGESRTIGSDESADPFAGFESVGSMASPERPIQEASISSSDEVEEQEEDLQASMRTVQTVDDWDQSEDLELPQQHEEVDLDATPRPPARQQHALRPPVVHSNSAPTLRTPTPATPGTTPPGPLRSALRNPNSTPASALKKQTAWHPDLTPAPDNRYGSVERSVSYRRSVSFSDQYIAPPRDFSGSRHKRQLSAERDLFSENDETNATNASWLPSARTRRIQGVLDEMADLSLADDSPSKPPSREPTVTRKQIQQQQQEAVPESGEESEDTIPLSRFRSFRSYRGTSRRADATFLTECSFGVAHDRLVQLITDVQPFEPYWENLRSIDLSNKGVESLARLKEFLPALDEARLSDNMIDYLSGIPSTVRTLHVAGNQLSSLTSVNHLRNLQYLDISRNQLDSVAQLECLTHLRELNADNNAITDLTGILAMDSLLKLSVAGNKLERIDFDQAKWGKLETLNLSNNRISSVKGLHRLTSATSINLDKNRLVELDPACPLTAVRILRVSDNDISHLDLSHFPKVRTLFADGNSLPGLSRSMSTGGHRIENLSLRNQRVGRLALTPEDLQSVKRLYLSGNRLDPDFLPPNPLFNLVYLEAAACNLTSWPADLAARVPNLRILNVNYNFLPDLDGLDGLAFIRKLMAVGNRLGGGSKGGAVRGLKGLSSLEEVDLRMNPSTLSFYLPILLPRTKGGSSSGSRDKDKDRAASDGVVPDNWPAMDAQFRRQLPDEWYSKRLVYRGLVMAACPELRLLDGIRVEQAEKRKAAMLLEYASEASLQ</sequence>
<evidence type="ECO:0000256" key="2">
    <source>
        <dbReference type="ARBA" id="ARBA00022737"/>
    </source>
</evidence>
<feature type="compositionally biased region" description="Polar residues" evidence="3">
    <location>
        <begin position="93"/>
        <end position="110"/>
    </location>
</feature>
<dbReference type="InterPro" id="IPR003591">
    <property type="entry name" value="Leu-rich_rpt_typical-subtyp"/>
</dbReference>
<dbReference type="InterPro" id="IPR001611">
    <property type="entry name" value="Leu-rich_rpt"/>
</dbReference>
<feature type="compositionally biased region" description="Low complexity" evidence="3">
    <location>
        <begin position="674"/>
        <end position="686"/>
    </location>
</feature>
<evidence type="ECO:0000256" key="3">
    <source>
        <dbReference type="SAM" id="MobiDB-lite"/>
    </source>
</evidence>
<dbReference type="Gene3D" id="3.80.10.10">
    <property type="entry name" value="Ribonuclease Inhibitor"/>
    <property type="match status" value="3"/>
</dbReference>
<keyword evidence="2" id="KW-0677">Repeat</keyword>
<protein>
    <recommendedName>
        <fullName evidence="6">Septation initiation network scaffold protein cdc11</fullName>
    </recommendedName>
</protein>
<dbReference type="SMART" id="SM00369">
    <property type="entry name" value="LRR_TYP"/>
    <property type="match status" value="6"/>
</dbReference>
<feature type="compositionally biased region" description="Polar residues" evidence="3">
    <location>
        <begin position="245"/>
        <end position="259"/>
    </location>
</feature>
<dbReference type="Proteomes" id="UP000279236">
    <property type="component" value="Unassembled WGS sequence"/>
</dbReference>
<keyword evidence="5" id="KW-1185">Reference proteome</keyword>
<dbReference type="PANTHER" id="PTHR47566:SF1">
    <property type="entry name" value="PROTEIN NUD1"/>
    <property type="match status" value="1"/>
</dbReference>
<reference evidence="4 5" key="1">
    <citation type="submission" date="2018-11" db="EMBL/GenBank/DDBJ databases">
        <title>Genome sequence of Apiotrichum porosum DSM 27194.</title>
        <authorList>
            <person name="Aliyu H."/>
            <person name="Gorte O."/>
            <person name="Ochsenreither K."/>
        </authorList>
    </citation>
    <scope>NUCLEOTIDE SEQUENCE [LARGE SCALE GENOMIC DNA]</scope>
    <source>
        <strain evidence="4 5">DSM 27194</strain>
    </source>
</reference>
<gene>
    <name evidence="4" type="ORF">EHS24_003796</name>
</gene>
<proteinExistence type="predicted"/>
<dbReference type="GO" id="GO:1902412">
    <property type="term" value="P:regulation of mitotic cytokinesis"/>
    <property type="evidence" value="ECO:0007669"/>
    <property type="project" value="TreeGrafter"/>
</dbReference>
<dbReference type="STRING" id="105984.A0A427XEB5"/>
<dbReference type="SMART" id="SM00364">
    <property type="entry name" value="LRR_BAC"/>
    <property type="match status" value="4"/>
</dbReference>
<feature type="compositionally biased region" description="Polar residues" evidence="3">
    <location>
        <begin position="542"/>
        <end position="553"/>
    </location>
</feature>
<keyword evidence="1" id="KW-0433">Leucine-rich repeat</keyword>
<feature type="compositionally biased region" description="Basic and acidic residues" evidence="3">
    <location>
        <begin position="1535"/>
        <end position="1544"/>
    </location>
</feature>
<feature type="region of interest" description="Disordered" evidence="3">
    <location>
        <begin position="843"/>
        <end position="892"/>
    </location>
</feature>
<feature type="compositionally biased region" description="Polar residues" evidence="3">
    <location>
        <begin position="477"/>
        <end position="499"/>
    </location>
</feature>
<dbReference type="RefSeq" id="XP_028472309.1">
    <property type="nucleotide sequence ID" value="XM_028619440.1"/>
</dbReference>
<dbReference type="EMBL" id="RSCE01000018">
    <property type="protein sequence ID" value="RSH77162.1"/>
    <property type="molecule type" value="Genomic_DNA"/>
</dbReference>
<feature type="compositionally biased region" description="Basic and acidic residues" evidence="3">
    <location>
        <begin position="569"/>
        <end position="580"/>
    </location>
</feature>
<dbReference type="SUPFAM" id="SSF52058">
    <property type="entry name" value="L domain-like"/>
    <property type="match status" value="1"/>
</dbReference>
<feature type="region of interest" description="Disordered" evidence="3">
    <location>
        <begin position="167"/>
        <end position="417"/>
    </location>
</feature>
<feature type="compositionally biased region" description="Acidic residues" evidence="3">
    <location>
        <begin position="881"/>
        <end position="890"/>
    </location>
</feature>
<dbReference type="GO" id="GO:0031028">
    <property type="term" value="P:septation initiation signaling"/>
    <property type="evidence" value="ECO:0007669"/>
    <property type="project" value="TreeGrafter"/>
</dbReference>
<comment type="caution">
    <text evidence="4">The sequence shown here is derived from an EMBL/GenBank/DDBJ whole genome shotgun (WGS) entry which is preliminary data.</text>
</comment>
<dbReference type="GO" id="GO:0035591">
    <property type="term" value="F:signaling adaptor activity"/>
    <property type="evidence" value="ECO:0007669"/>
    <property type="project" value="TreeGrafter"/>
</dbReference>
<organism evidence="4 5">
    <name type="scientific">Apiotrichum porosum</name>
    <dbReference type="NCBI Taxonomy" id="105984"/>
    <lineage>
        <taxon>Eukaryota</taxon>
        <taxon>Fungi</taxon>
        <taxon>Dikarya</taxon>
        <taxon>Basidiomycota</taxon>
        <taxon>Agaricomycotina</taxon>
        <taxon>Tremellomycetes</taxon>
        <taxon>Trichosporonales</taxon>
        <taxon>Trichosporonaceae</taxon>
        <taxon>Apiotrichum</taxon>
    </lineage>
</organism>
<feature type="region of interest" description="Disordered" evidence="3">
    <location>
        <begin position="1070"/>
        <end position="1111"/>
    </location>
</feature>
<feature type="region of interest" description="Disordered" evidence="3">
    <location>
        <begin position="1528"/>
        <end position="1550"/>
    </location>
</feature>
<feature type="region of interest" description="Disordered" evidence="3">
    <location>
        <begin position="451"/>
        <end position="523"/>
    </location>
</feature>
<dbReference type="GO" id="GO:0061499">
    <property type="term" value="C:outer plaque of mitotic spindle pole body"/>
    <property type="evidence" value="ECO:0007669"/>
    <property type="project" value="TreeGrafter"/>
</dbReference>
<feature type="compositionally biased region" description="Low complexity" evidence="3">
    <location>
        <begin position="944"/>
        <end position="956"/>
    </location>
</feature>
<feature type="region of interest" description="Disordered" evidence="3">
    <location>
        <begin position="917"/>
        <end position="1000"/>
    </location>
</feature>
<feature type="region of interest" description="Disordered" evidence="3">
    <location>
        <begin position="535"/>
        <end position="595"/>
    </location>
</feature>
<evidence type="ECO:0008006" key="6">
    <source>
        <dbReference type="Google" id="ProtNLM"/>
    </source>
</evidence>
<dbReference type="PROSITE" id="PS51450">
    <property type="entry name" value="LRR"/>
    <property type="match status" value="4"/>
</dbReference>
<feature type="region of interest" description="Disordered" evidence="3">
    <location>
        <begin position="654"/>
        <end position="763"/>
    </location>
</feature>
<feature type="compositionally biased region" description="Polar residues" evidence="3">
    <location>
        <begin position="288"/>
        <end position="300"/>
    </location>
</feature>
<evidence type="ECO:0000313" key="5">
    <source>
        <dbReference type="Proteomes" id="UP000279236"/>
    </source>
</evidence>
<feature type="region of interest" description="Disordered" evidence="3">
    <location>
        <begin position="1"/>
        <end position="134"/>
    </location>
</feature>
<dbReference type="InterPro" id="IPR032675">
    <property type="entry name" value="LRR_dom_sf"/>
</dbReference>
<feature type="compositionally biased region" description="Basic and acidic residues" evidence="3">
    <location>
        <begin position="712"/>
        <end position="722"/>
    </location>
</feature>
<feature type="compositionally biased region" description="Basic and acidic residues" evidence="3">
    <location>
        <begin position="301"/>
        <end position="320"/>
    </location>
</feature>
<feature type="compositionally biased region" description="Polar residues" evidence="3">
    <location>
        <begin position="748"/>
        <end position="760"/>
    </location>
</feature>
<dbReference type="GeneID" id="39588339"/>
<name>A0A427XEB5_9TREE</name>